<evidence type="ECO:0008006" key="3">
    <source>
        <dbReference type="Google" id="ProtNLM"/>
    </source>
</evidence>
<accession>A0ABV1DYF9</accession>
<keyword evidence="2" id="KW-1185">Reference proteome</keyword>
<organism evidence="1 2">
    <name type="scientific">Solibaculum intestinale</name>
    <dbReference type="NCBI Taxonomy" id="3133165"/>
    <lineage>
        <taxon>Bacteria</taxon>
        <taxon>Bacillati</taxon>
        <taxon>Bacillota</taxon>
        <taxon>Clostridia</taxon>
        <taxon>Eubacteriales</taxon>
        <taxon>Oscillospiraceae</taxon>
        <taxon>Solibaculum</taxon>
    </lineage>
</organism>
<dbReference type="RefSeq" id="WP_349218454.1">
    <property type="nucleotide sequence ID" value="NZ_JBBMFD010000005.1"/>
</dbReference>
<proteinExistence type="predicted"/>
<dbReference type="Proteomes" id="UP001489509">
    <property type="component" value="Unassembled WGS sequence"/>
</dbReference>
<evidence type="ECO:0000313" key="2">
    <source>
        <dbReference type="Proteomes" id="UP001489509"/>
    </source>
</evidence>
<protein>
    <recommendedName>
        <fullName evidence="3">Small, acid-soluble spore protein, alpha/beta type</fullName>
    </recommendedName>
</protein>
<name>A0ABV1DYF9_9FIRM</name>
<sequence length="55" mass="6158">MAQKKKKEPTPRDLEKIRIAQSLGLGDRLRAEGWGGLTARETGRIGALMSRKRPQ</sequence>
<reference evidence="1 2" key="1">
    <citation type="submission" date="2024-03" db="EMBL/GenBank/DDBJ databases">
        <title>Human intestinal bacterial collection.</title>
        <authorList>
            <person name="Pauvert C."/>
            <person name="Hitch T.C.A."/>
            <person name="Clavel T."/>
        </authorList>
    </citation>
    <scope>NUCLEOTIDE SEQUENCE [LARGE SCALE GENOMIC DNA]</scope>
    <source>
        <strain evidence="1 2">CLA-JM-H44</strain>
    </source>
</reference>
<comment type="caution">
    <text evidence="1">The sequence shown here is derived from an EMBL/GenBank/DDBJ whole genome shotgun (WGS) entry which is preliminary data.</text>
</comment>
<evidence type="ECO:0000313" key="1">
    <source>
        <dbReference type="EMBL" id="MEQ2440086.1"/>
    </source>
</evidence>
<dbReference type="EMBL" id="JBBMFD010000005">
    <property type="protein sequence ID" value="MEQ2440086.1"/>
    <property type="molecule type" value="Genomic_DNA"/>
</dbReference>
<gene>
    <name evidence="1" type="ORF">WMO26_04525</name>
</gene>